<reference evidence="1" key="1">
    <citation type="submission" date="2022-12" db="EMBL/GenBank/DDBJ databases">
        <authorList>
            <person name="Bing R.G."/>
            <person name="Willard D.J."/>
            <person name="Manesh M.J.H."/>
            <person name="Laemthong T."/>
            <person name="Crosby J.R."/>
            <person name="Kelly R.M."/>
        </authorList>
    </citation>
    <scope>NUCLEOTIDE SEQUENCE</scope>
    <source>
        <strain evidence="1">DSM 8991</strain>
    </source>
</reference>
<protein>
    <submittedName>
        <fullName evidence="1">Uncharacterized protein</fullName>
    </submittedName>
</protein>
<evidence type="ECO:0000313" key="1">
    <source>
        <dbReference type="EMBL" id="WAM31594.1"/>
    </source>
</evidence>
<proteinExistence type="predicted"/>
<dbReference type="RefSeq" id="WP_200889486.1">
    <property type="nucleotide sequence ID" value="NZ_CP113864.1"/>
</dbReference>
<organism evidence="1 2">
    <name type="scientific">Caldicellulosiruptor naganoensis</name>
    <dbReference type="NCBI Taxonomy" id="29324"/>
    <lineage>
        <taxon>Bacteria</taxon>
        <taxon>Bacillati</taxon>
        <taxon>Bacillota</taxon>
        <taxon>Bacillota incertae sedis</taxon>
        <taxon>Caldicellulosiruptorales</taxon>
        <taxon>Caldicellulosiruptoraceae</taxon>
        <taxon>Caldicellulosiruptor</taxon>
    </lineage>
</organism>
<keyword evidence="2" id="KW-1185">Reference proteome</keyword>
<sequence length="133" mass="15196">MDSIVSTAAGSLSRKAKDESLHEFEFILPIKQLYWVGLIGFEDDAYVGKISKILPTSSLIFVGGDVKYRYEKLKLCSFEEGEIKLIAEFDFTQNTPKILEEVYSVNVRCKILNNKDLDLSKYQLIKGKFVKMD</sequence>
<evidence type="ECO:0000313" key="2">
    <source>
        <dbReference type="Proteomes" id="UP001164745"/>
    </source>
</evidence>
<gene>
    <name evidence="1" type="ORF">OTJ99_000019</name>
</gene>
<dbReference type="EMBL" id="CP113864">
    <property type="protein sequence ID" value="WAM31594.1"/>
    <property type="molecule type" value="Genomic_DNA"/>
</dbReference>
<accession>A0ABY7BFK5</accession>
<name>A0ABY7BFK5_9FIRM</name>
<dbReference type="Proteomes" id="UP001164745">
    <property type="component" value="Chromosome"/>
</dbReference>